<reference evidence="2 3" key="1">
    <citation type="journal article" date="2023" name="Plants (Basel)">
        <title>Bridging the Gap: Combining Genomics and Transcriptomics Approaches to Understand Stylosanthes scabra, an Orphan Legume from the Brazilian Caatinga.</title>
        <authorList>
            <person name="Ferreira-Neto J.R.C."/>
            <person name="da Silva M.D."/>
            <person name="Binneck E."/>
            <person name="de Melo N.F."/>
            <person name="da Silva R.H."/>
            <person name="de Melo A.L.T.M."/>
            <person name="Pandolfi V."/>
            <person name="Bustamante F.O."/>
            <person name="Brasileiro-Vidal A.C."/>
            <person name="Benko-Iseppon A.M."/>
        </authorList>
    </citation>
    <scope>NUCLEOTIDE SEQUENCE [LARGE SCALE GENOMIC DNA]</scope>
    <source>
        <tissue evidence="2">Leaves</tissue>
    </source>
</reference>
<dbReference type="SMART" id="SM00575">
    <property type="entry name" value="ZnF_PMZ"/>
    <property type="match status" value="1"/>
</dbReference>
<evidence type="ECO:0000313" key="3">
    <source>
        <dbReference type="Proteomes" id="UP001341840"/>
    </source>
</evidence>
<evidence type="ECO:0000313" key="2">
    <source>
        <dbReference type="EMBL" id="MED6151458.1"/>
    </source>
</evidence>
<accession>A0ABU6TUA6</accession>
<keyword evidence="3" id="KW-1185">Reference proteome</keyword>
<organism evidence="2 3">
    <name type="scientific">Stylosanthes scabra</name>
    <dbReference type="NCBI Taxonomy" id="79078"/>
    <lineage>
        <taxon>Eukaryota</taxon>
        <taxon>Viridiplantae</taxon>
        <taxon>Streptophyta</taxon>
        <taxon>Embryophyta</taxon>
        <taxon>Tracheophyta</taxon>
        <taxon>Spermatophyta</taxon>
        <taxon>Magnoliopsida</taxon>
        <taxon>eudicotyledons</taxon>
        <taxon>Gunneridae</taxon>
        <taxon>Pentapetalae</taxon>
        <taxon>rosids</taxon>
        <taxon>fabids</taxon>
        <taxon>Fabales</taxon>
        <taxon>Fabaceae</taxon>
        <taxon>Papilionoideae</taxon>
        <taxon>50 kb inversion clade</taxon>
        <taxon>dalbergioids sensu lato</taxon>
        <taxon>Dalbergieae</taxon>
        <taxon>Pterocarpus clade</taxon>
        <taxon>Stylosanthes</taxon>
    </lineage>
</organism>
<comment type="caution">
    <text evidence="2">The sequence shown here is derived from an EMBL/GenBank/DDBJ whole genome shotgun (WGS) entry which is preliminary data.</text>
</comment>
<sequence length="192" mass="22091">MLVTSYDWARSIFKVDEIIPAGAGVQYRFRVYLEHRRCDCGYFHALHYPFAHALAACANARIDWTHYVDGVHWMGRRTWRVVHSPRGYGIRWIRLSPGPEDDVGHGEIWGSQQNDPFYTLLYLSNNQCMRLGEQLAGFIVEFRGQLTNDEMEQLTTGTGNMVADTSESTSPLLPAKWRPDPPRCNLQQIRCT</sequence>
<dbReference type="Proteomes" id="UP001341840">
    <property type="component" value="Unassembled WGS sequence"/>
</dbReference>
<proteinExistence type="predicted"/>
<dbReference type="EMBL" id="JASCZI010091905">
    <property type="protein sequence ID" value="MED6151458.1"/>
    <property type="molecule type" value="Genomic_DNA"/>
</dbReference>
<feature type="domain" description="Zinc finger PMZ-type" evidence="1">
    <location>
        <begin position="36"/>
        <end position="63"/>
    </location>
</feature>
<protein>
    <recommendedName>
        <fullName evidence="1">Zinc finger PMZ-type domain-containing protein</fullName>
    </recommendedName>
</protein>
<dbReference type="InterPro" id="IPR006564">
    <property type="entry name" value="Znf_PMZ"/>
</dbReference>
<gene>
    <name evidence="2" type="ORF">PIB30_082756</name>
</gene>
<name>A0ABU6TUA6_9FABA</name>
<evidence type="ECO:0000259" key="1">
    <source>
        <dbReference type="SMART" id="SM00575"/>
    </source>
</evidence>